<sequence>MVLSLSPNTICEKLSRLVQSKRSSSSREGNTRDGISLILLLPITLKILSSPRNPLTTGGKLSRL</sequence>
<name>A0A396HH77_MEDTR</name>
<dbReference type="Proteomes" id="UP000265566">
    <property type="component" value="Chromosome 6"/>
</dbReference>
<evidence type="ECO:0000313" key="2">
    <source>
        <dbReference type="Proteomes" id="UP000265566"/>
    </source>
</evidence>
<dbReference type="Gramene" id="rna37300">
    <property type="protein sequence ID" value="RHN52606.1"/>
    <property type="gene ID" value="gene37300"/>
</dbReference>
<reference evidence="2" key="1">
    <citation type="journal article" date="2018" name="Nat. Plants">
        <title>Whole-genome landscape of Medicago truncatula symbiotic genes.</title>
        <authorList>
            <person name="Pecrix Y."/>
            <person name="Staton S.E."/>
            <person name="Sallet E."/>
            <person name="Lelandais-Briere C."/>
            <person name="Moreau S."/>
            <person name="Carrere S."/>
            <person name="Blein T."/>
            <person name="Jardinaud M.F."/>
            <person name="Latrasse D."/>
            <person name="Zouine M."/>
            <person name="Zahm M."/>
            <person name="Kreplak J."/>
            <person name="Mayjonade B."/>
            <person name="Satge C."/>
            <person name="Perez M."/>
            <person name="Cauet S."/>
            <person name="Marande W."/>
            <person name="Chantry-Darmon C."/>
            <person name="Lopez-Roques C."/>
            <person name="Bouchez O."/>
            <person name="Berard A."/>
            <person name="Debelle F."/>
            <person name="Munos S."/>
            <person name="Bendahmane A."/>
            <person name="Berges H."/>
            <person name="Niebel A."/>
            <person name="Buitink J."/>
            <person name="Frugier F."/>
            <person name="Benhamed M."/>
            <person name="Crespi M."/>
            <person name="Gouzy J."/>
            <person name="Gamas P."/>
        </authorList>
    </citation>
    <scope>NUCLEOTIDE SEQUENCE [LARGE SCALE GENOMIC DNA]</scope>
    <source>
        <strain evidence="2">cv. Jemalong A17</strain>
    </source>
</reference>
<protein>
    <submittedName>
        <fullName evidence="1">Uncharacterized protein</fullName>
    </submittedName>
</protein>
<dbReference type="EMBL" id="PSQE01000006">
    <property type="protein sequence ID" value="RHN52606.1"/>
    <property type="molecule type" value="Genomic_DNA"/>
</dbReference>
<proteinExistence type="predicted"/>
<gene>
    <name evidence="1" type="ORF">MtrunA17_Chr6g0482361</name>
</gene>
<evidence type="ECO:0000313" key="1">
    <source>
        <dbReference type="EMBL" id="RHN52606.1"/>
    </source>
</evidence>
<organism evidence="1 2">
    <name type="scientific">Medicago truncatula</name>
    <name type="common">Barrel medic</name>
    <name type="synonym">Medicago tribuloides</name>
    <dbReference type="NCBI Taxonomy" id="3880"/>
    <lineage>
        <taxon>Eukaryota</taxon>
        <taxon>Viridiplantae</taxon>
        <taxon>Streptophyta</taxon>
        <taxon>Embryophyta</taxon>
        <taxon>Tracheophyta</taxon>
        <taxon>Spermatophyta</taxon>
        <taxon>Magnoliopsida</taxon>
        <taxon>eudicotyledons</taxon>
        <taxon>Gunneridae</taxon>
        <taxon>Pentapetalae</taxon>
        <taxon>rosids</taxon>
        <taxon>fabids</taxon>
        <taxon>Fabales</taxon>
        <taxon>Fabaceae</taxon>
        <taxon>Papilionoideae</taxon>
        <taxon>50 kb inversion clade</taxon>
        <taxon>NPAAA clade</taxon>
        <taxon>Hologalegina</taxon>
        <taxon>IRL clade</taxon>
        <taxon>Trifolieae</taxon>
        <taxon>Medicago</taxon>
    </lineage>
</organism>
<dbReference type="AlphaFoldDB" id="A0A396HH77"/>
<accession>A0A396HH77</accession>
<comment type="caution">
    <text evidence="1">The sequence shown here is derived from an EMBL/GenBank/DDBJ whole genome shotgun (WGS) entry which is preliminary data.</text>
</comment>